<dbReference type="GO" id="GO:1990961">
    <property type="term" value="P:xenobiotic detoxification by transmembrane export across the plasma membrane"/>
    <property type="evidence" value="ECO:0007669"/>
    <property type="project" value="InterPro"/>
</dbReference>
<dbReference type="AlphaFoldDB" id="A0A657LT50"/>
<accession>A0A657LT50</accession>
<keyword evidence="11" id="KW-1185">Reference proteome</keyword>
<comment type="subcellular location">
    <subcellularLocation>
        <location evidence="8">Cell inner membrane</location>
        <topology evidence="8">Multi-pass membrane protein</topology>
    </subcellularLocation>
    <subcellularLocation>
        <location evidence="1">Cell membrane</location>
        <topology evidence="1">Multi-pass membrane protein</topology>
    </subcellularLocation>
</comment>
<dbReference type="Gene3D" id="1.20.1720.10">
    <property type="entry name" value="Multidrug resistance protein D"/>
    <property type="match status" value="1"/>
</dbReference>
<proteinExistence type="inferred from homology"/>
<feature type="transmembrane region" description="Helical" evidence="8">
    <location>
        <begin position="249"/>
        <end position="270"/>
    </location>
</feature>
<feature type="transmembrane region" description="Helical" evidence="8">
    <location>
        <begin position="369"/>
        <end position="389"/>
    </location>
</feature>
<feature type="transmembrane region" description="Helical" evidence="8">
    <location>
        <begin position="307"/>
        <end position="332"/>
    </location>
</feature>
<dbReference type="EMBL" id="LSRP01000089">
    <property type="protein sequence ID" value="OJF96092.1"/>
    <property type="molecule type" value="Genomic_DNA"/>
</dbReference>
<dbReference type="SUPFAM" id="SSF103473">
    <property type="entry name" value="MFS general substrate transporter"/>
    <property type="match status" value="1"/>
</dbReference>
<organism evidence="10 11">
    <name type="scientific">Pararhizobium antarcticum</name>
    <dbReference type="NCBI Taxonomy" id="1798805"/>
    <lineage>
        <taxon>Bacteria</taxon>
        <taxon>Pseudomonadati</taxon>
        <taxon>Pseudomonadota</taxon>
        <taxon>Alphaproteobacteria</taxon>
        <taxon>Hyphomicrobiales</taxon>
        <taxon>Rhizobiaceae</taxon>
        <taxon>Rhizobium/Agrobacterium group</taxon>
        <taxon>Pararhizobium</taxon>
    </lineage>
</organism>
<feature type="transmembrane region" description="Helical" evidence="8">
    <location>
        <begin position="282"/>
        <end position="301"/>
    </location>
</feature>
<keyword evidence="8" id="KW-0997">Cell inner membrane</keyword>
<evidence type="ECO:0000256" key="6">
    <source>
        <dbReference type="ARBA" id="ARBA00022989"/>
    </source>
</evidence>
<evidence type="ECO:0000259" key="9">
    <source>
        <dbReference type="PROSITE" id="PS50850"/>
    </source>
</evidence>
<evidence type="ECO:0000256" key="1">
    <source>
        <dbReference type="ARBA" id="ARBA00004651"/>
    </source>
</evidence>
<comment type="similarity">
    <text evidence="2 8">Belongs to the major facilitator superfamily. Bcr/CmlA family.</text>
</comment>
<evidence type="ECO:0000256" key="4">
    <source>
        <dbReference type="ARBA" id="ARBA00022475"/>
    </source>
</evidence>
<evidence type="ECO:0000256" key="3">
    <source>
        <dbReference type="ARBA" id="ARBA00022448"/>
    </source>
</evidence>
<evidence type="ECO:0000313" key="11">
    <source>
        <dbReference type="Proteomes" id="UP000182661"/>
    </source>
</evidence>
<evidence type="ECO:0000256" key="8">
    <source>
        <dbReference type="RuleBase" id="RU365088"/>
    </source>
</evidence>
<dbReference type="PANTHER" id="PTHR23502:SF132">
    <property type="entry name" value="POLYAMINE TRANSPORTER 2-RELATED"/>
    <property type="match status" value="1"/>
</dbReference>
<gene>
    <name evidence="10" type="ORF">AX760_18235</name>
</gene>
<feature type="transmembrane region" description="Helical" evidence="8">
    <location>
        <begin position="48"/>
        <end position="64"/>
    </location>
</feature>
<dbReference type="InterPro" id="IPR004812">
    <property type="entry name" value="Efflux_drug-R_Bcr/CmlA"/>
</dbReference>
<feature type="transmembrane region" description="Helical" evidence="8">
    <location>
        <begin position="344"/>
        <end position="363"/>
    </location>
</feature>
<evidence type="ECO:0000256" key="5">
    <source>
        <dbReference type="ARBA" id="ARBA00022692"/>
    </source>
</evidence>
<dbReference type="Pfam" id="PF07690">
    <property type="entry name" value="MFS_1"/>
    <property type="match status" value="1"/>
</dbReference>
<keyword evidence="3 8" id="KW-0813">Transport</keyword>
<dbReference type="PROSITE" id="PS50850">
    <property type="entry name" value="MFS"/>
    <property type="match status" value="1"/>
</dbReference>
<dbReference type="RefSeq" id="WP_071833499.1">
    <property type="nucleotide sequence ID" value="NZ_LSRP01000089.1"/>
</dbReference>
<dbReference type="GO" id="GO:0042910">
    <property type="term" value="F:xenobiotic transmembrane transporter activity"/>
    <property type="evidence" value="ECO:0007669"/>
    <property type="project" value="InterPro"/>
</dbReference>
<dbReference type="Proteomes" id="UP000182661">
    <property type="component" value="Unassembled WGS sequence"/>
</dbReference>
<keyword evidence="7 8" id="KW-0472">Membrane</keyword>
<dbReference type="InterPro" id="IPR011701">
    <property type="entry name" value="MFS"/>
</dbReference>
<keyword evidence="4" id="KW-1003">Cell membrane</keyword>
<dbReference type="CDD" id="cd17320">
    <property type="entry name" value="MFS_MdfA_MDR_like"/>
    <property type="match status" value="1"/>
</dbReference>
<evidence type="ECO:0000256" key="7">
    <source>
        <dbReference type="ARBA" id="ARBA00023136"/>
    </source>
</evidence>
<feature type="transmembrane region" description="Helical" evidence="8">
    <location>
        <begin position="165"/>
        <end position="184"/>
    </location>
</feature>
<dbReference type="InterPro" id="IPR036259">
    <property type="entry name" value="MFS_trans_sf"/>
</dbReference>
<dbReference type="InterPro" id="IPR020846">
    <property type="entry name" value="MFS_dom"/>
</dbReference>
<protein>
    <recommendedName>
        <fullName evidence="8">Bcr/CflA family efflux transporter</fullName>
    </recommendedName>
</protein>
<evidence type="ECO:0000256" key="2">
    <source>
        <dbReference type="ARBA" id="ARBA00006236"/>
    </source>
</evidence>
<feature type="transmembrane region" description="Helical" evidence="8">
    <location>
        <begin position="211"/>
        <end position="229"/>
    </location>
</feature>
<comment type="caution">
    <text evidence="8">Lacks conserved residue(s) required for the propagation of feature annotation.</text>
</comment>
<feature type="transmembrane region" description="Helical" evidence="8">
    <location>
        <begin position="101"/>
        <end position="122"/>
    </location>
</feature>
<keyword evidence="6 8" id="KW-1133">Transmembrane helix</keyword>
<keyword evidence="5 8" id="KW-0812">Transmembrane</keyword>
<feature type="domain" description="Major facilitator superfamily (MFS) profile" evidence="9">
    <location>
        <begin position="10"/>
        <end position="396"/>
    </location>
</feature>
<dbReference type="OrthoDB" id="9800416at2"/>
<feature type="transmembrane region" description="Helical" evidence="8">
    <location>
        <begin position="76"/>
        <end position="95"/>
    </location>
</feature>
<evidence type="ECO:0000313" key="10">
    <source>
        <dbReference type="EMBL" id="OJF96092.1"/>
    </source>
</evidence>
<comment type="caution">
    <text evidence="10">The sequence shown here is derived from an EMBL/GenBank/DDBJ whole genome shotgun (WGS) entry which is preliminary data.</text>
</comment>
<dbReference type="NCBIfam" id="TIGR00710">
    <property type="entry name" value="efflux_Bcr_CflA"/>
    <property type="match status" value="1"/>
</dbReference>
<name>A0A657LT50_9HYPH</name>
<feature type="transmembrane region" description="Helical" evidence="8">
    <location>
        <begin position="134"/>
        <end position="159"/>
    </location>
</feature>
<dbReference type="GO" id="GO:0005886">
    <property type="term" value="C:plasma membrane"/>
    <property type="evidence" value="ECO:0007669"/>
    <property type="project" value="UniProtKB-SubCell"/>
</dbReference>
<reference evidence="10 11" key="1">
    <citation type="submission" date="2016-02" db="EMBL/GenBank/DDBJ databases">
        <title>Genome sequencing of a beta-galactosidase producing bacteria Rhizobium sp. 59.</title>
        <authorList>
            <person name="Wang D."/>
            <person name="Kot W."/>
            <person name="Qin Y."/>
            <person name="Hansen L."/>
            <person name="Naqvi K."/>
            <person name="Rensing C."/>
        </authorList>
    </citation>
    <scope>NUCLEOTIDE SEQUENCE [LARGE SCALE GENOMIC DNA]</scope>
    <source>
        <strain evidence="10 11">59</strain>
    </source>
</reference>
<dbReference type="PANTHER" id="PTHR23502">
    <property type="entry name" value="MAJOR FACILITATOR SUPERFAMILY"/>
    <property type="match status" value="1"/>
</dbReference>
<sequence length="396" mass="41696">MAERMTERRTSLLGALLATLGPISMSLYTPAMPQLVEAFGTTESAIKLTLSLYFAGFAFAQLLAGPLSDAYGRRTATLLFLGIYLAGSLLCAYAPTIDLLLAGRLIQGIGASVGITVARAIVRDQFVGAEASRILNLIGIMLAIGPAIAPTLGGLTLVAFGWSSVFFLMVGFGLLSCLAMMVFLKETTVPDAKRARPRPVMEAYRSLAADSRFLACALVMAGSVGALYAQSTMLPFILIDTVGLSPTQFGMGMLLQSGAYFSGSIALRFFTRRFGDDLAVRLGLLFIGVGSLMIMLSVQLIEPCFLSIMLPVSCYTFGIAFVTPQMTTAAMFPFPHMAGSASALMGFIQMGAGFAAGVVAALLGVPVLAFGSVIPIMGALSIAGYLWFLRASRTLA</sequence>